<evidence type="ECO:0000256" key="4">
    <source>
        <dbReference type="ARBA" id="ARBA00022679"/>
    </source>
</evidence>
<dbReference type="InterPro" id="IPR015424">
    <property type="entry name" value="PyrdxlP-dep_Trfase"/>
</dbReference>
<dbReference type="InterPro" id="IPR016454">
    <property type="entry name" value="Cysteine_dSase"/>
</dbReference>
<evidence type="ECO:0000313" key="10">
    <source>
        <dbReference type="EMBL" id="AAX50965.1"/>
    </source>
</evidence>
<dbReference type="KEGG" id="cta:CTA_0748"/>
<accession>A0A0H2X2X0</accession>
<name>A0A0H2X2X0_CHLTA</name>
<sequence>MYNVKKDFPIFKNQGDPYVYLDSAATTHKPQCVIDSIVDYYSSSYATVNRALYTASHDITFAHWQVRSKVGSWIGAQYDQEIIFTRGTTSSLNLLAIAANDSWLAGGTVVISEAEHHANLVSWELACQRSGATIKKVRVDDEGMVDCSHLEQLLKQGVQLVSLAHVSNVSGAVLPLPEIAHLVHRYEALFAVDGAQGVGKGPLNLSEWGVDFYAFSGHKLYAPTGIGVLYGKKELLESLPPVEGGGDMVIVYDFEELSYQEPPLRFEAGTPHIAGVLGLGAAIDYLQALPFSITDRLTELTHFLYEQLLTVPGIQIIGPKQGAARGSLCSISIPGVQASDLGFLLDGRGISVRSGHQCSQPAMVRWDLGHVLRASLGIYNEQQDILLFVEALKDILRAYRS</sequence>
<dbReference type="AlphaFoldDB" id="A0A0H2X2X0"/>
<dbReference type="PANTHER" id="PTHR43586">
    <property type="entry name" value="CYSTEINE DESULFURASE"/>
    <property type="match status" value="1"/>
</dbReference>
<dbReference type="RefSeq" id="WP_009872062.1">
    <property type="nucleotide sequence ID" value="NC_007429.1"/>
</dbReference>
<dbReference type="PIRSF" id="PIRSF005572">
    <property type="entry name" value="NifS"/>
    <property type="match status" value="1"/>
</dbReference>
<dbReference type="InterPro" id="IPR020578">
    <property type="entry name" value="Aminotrans_V_PyrdxlP_BS"/>
</dbReference>
<evidence type="ECO:0000256" key="5">
    <source>
        <dbReference type="ARBA" id="ARBA00022898"/>
    </source>
</evidence>
<evidence type="ECO:0000259" key="9">
    <source>
        <dbReference type="Pfam" id="PF00266"/>
    </source>
</evidence>
<keyword evidence="11" id="KW-1185">Reference proteome</keyword>
<keyword evidence="4 8" id="KW-0808">Transferase</keyword>
<evidence type="ECO:0000256" key="2">
    <source>
        <dbReference type="ARBA" id="ARBA00002824"/>
    </source>
</evidence>
<evidence type="ECO:0000313" key="11">
    <source>
        <dbReference type="Proteomes" id="UP000002532"/>
    </source>
</evidence>
<organism evidence="10 11">
    <name type="scientific">Chlamydia trachomatis serovar A (strain ATCC VR-571B / DSM 19440 / HAR-13)</name>
    <dbReference type="NCBI Taxonomy" id="315277"/>
    <lineage>
        <taxon>Bacteria</taxon>
        <taxon>Pseudomonadati</taxon>
        <taxon>Chlamydiota</taxon>
        <taxon>Chlamydiia</taxon>
        <taxon>Chlamydiales</taxon>
        <taxon>Chlamydiaceae</taxon>
        <taxon>Chlamydia/Chlamydophila group</taxon>
        <taxon>Chlamydia</taxon>
    </lineage>
</organism>
<dbReference type="SUPFAM" id="SSF53383">
    <property type="entry name" value="PLP-dependent transferases"/>
    <property type="match status" value="1"/>
</dbReference>
<reference evidence="10 11" key="1">
    <citation type="journal article" date="2005" name="Infect. Immun.">
        <title>Comparative genomic analysis of Chlamydia trachomatis oculotropic and genitotropic strains.</title>
        <authorList>
            <person name="Carlson J.H."/>
            <person name="Porcella S.F."/>
            <person name="McClarty G."/>
            <person name="Caldwell H.D."/>
        </authorList>
    </citation>
    <scope>NUCLEOTIDE SEQUENCE [LARGE SCALE GENOMIC DNA]</scope>
    <source>
        <strain evidence="11">ATCC VR-571B / DSM 19440 / HAR-13</strain>
    </source>
</reference>
<dbReference type="Pfam" id="PF00266">
    <property type="entry name" value="Aminotran_5"/>
    <property type="match status" value="1"/>
</dbReference>
<evidence type="ECO:0000256" key="3">
    <source>
        <dbReference type="ARBA" id="ARBA00010447"/>
    </source>
</evidence>
<dbReference type="InterPro" id="IPR000192">
    <property type="entry name" value="Aminotrans_V_dom"/>
</dbReference>
<dbReference type="EC" id="2.8.1.7" evidence="8"/>
<evidence type="ECO:0000256" key="1">
    <source>
        <dbReference type="ARBA" id="ARBA00001933"/>
    </source>
</evidence>
<dbReference type="GO" id="GO:0030170">
    <property type="term" value="F:pyridoxal phosphate binding"/>
    <property type="evidence" value="ECO:0007669"/>
    <property type="project" value="UniProtKB-UniRule"/>
</dbReference>
<dbReference type="GO" id="GO:0031071">
    <property type="term" value="F:cysteine desulfurase activity"/>
    <property type="evidence" value="ECO:0007669"/>
    <property type="project" value="UniProtKB-UniRule"/>
</dbReference>
<dbReference type="InterPro" id="IPR010970">
    <property type="entry name" value="Cys_dSase_SufS"/>
</dbReference>
<dbReference type="GO" id="GO:0016829">
    <property type="term" value="F:lyase activity"/>
    <property type="evidence" value="ECO:0007669"/>
    <property type="project" value="UniProtKB-KW"/>
</dbReference>
<dbReference type="CDD" id="cd06453">
    <property type="entry name" value="SufS_like"/>
    <property type="match status" value="1"/>
</dbReference>
<keyword evidence="5 8" id="KW-0663">Pyridoxal phosphate</keyword>
<dbReference type="EMBL" id="CP000051">
    <property type="protein sequence ID" value="AAX50965.1"/>
    <property type="molecule type" value="Genomic_DNA"/>
</dbReference>
<feature type="domain" description="Aminotransferase class V" evidence="9">
    <location>
        <begin position="19"/>
        <end position="386"/>
    </location>
</feature>
<dbReference type="Gene3D" id="3.40.640.10">
    <property type="entry name" value="Type I PLP-dependent aspartate aminotransferase-like (Major domain)"/>
    <property type="match status" value="1"/>
</dbReference>
<dbReference type="GO" id="GO:0006534">
    <property type="term" value="P:cysteine metabolic process"/>
    <property type="evidence" value="ECO:0007669"/>
    <property type="project" value="UniProtKB-UniRule"/>
</dbReference>
<dbReference type="Proteomes" id="UP000002532">
    <property type="component" value="Chromosome"/>
</dbReference>
<comment type="function">
    <text evidence="2 8">Catalyzes the removal of elemental sulfur and selenium atoms from L-cysteine, L-cystine, L-selenocysteine, and L-selenocystine to produce L-alanine.</text>
</comment>
<dbReference type="NCBIfam" id="TIGR01979">
    <property type="entry name" value="sufS"/>
    <property type="match status" value="1"/>
</dbReference>
<dbReference type="InterPro" id="IPR015422">
    <property type="entry name" value="PyrdxlP-dep_Trfase_small"/>
</dbReference>
<dbReference type="PANTHER" id="PTHR43586:SF8">
    <property type="entry name" value="CYSTEINE DESULFURASE 1, CHLOROPLASTIC"/>
    <property type="match status" value="1"/>
</dbReference>
<dbReference type="PROSITE" id="PS00595">
    <property type="entry name" value="AA_TRANSFER_CLASS_5"/>
    <property type="match status" value="1"/>
</dbReference>
<gene>
    <name evidence="10" type="primary">yfhO_2</name>
    <name evidence="10" type="ordered locus">CTA_0748</name>
</gene>
<comment type="similarity">
    <text evidence="3 8">Belongs to the class-V pyridoxal-phosphate-dependent aminotransferase family. Csd subfamily.</text>
</comment>
<proteinExistence type="inferred from homology"/>
<protein>
    <recommendedName>
        <fullName evidence="8">Cysteine desulfurase</fullName>
        <ecNumber evidence="8">2.8.1.7</ecNumber>
    </recommendedName>
</protein>
<comment type="cofactor">
    <cofactor evidence="1 7">
        <name>pyridoxal 5'-phosphate</name>
        <dbReference type="ChEBI" id="CHEBI:597326"/>
    </cofactor>
</comment>
<dbReference type="HOGENOM" id="CLU_003433_2_5_0"/>
<comment type="catalytic activity">
    <reaction evidence="6 8">
        <text>(sulfur carrier)-H + L-cysteine = (sulfur carrier)-SH + L-alanine</text>
        <dbReference type="Rhea" id="RHEA:43892"/>
        <dbReference type="Rhea" id="RHEA-COMP:14737"/>
        <dbReference type="Rhea" id="RHEA-COMP:14739"/>
        <dbReference type="ChEBI" id="CHEBI:29917"/>
        <dbReference type="ChEBI" id="CHEBI:35235"/>
        <dbReference type="ChEBI" id="CHEBI:57972"/>
        <dbReference type="ChEBI" id="CHEBI:64428"/>
        <dbReference type="EC" id="2.8.1.7"/>
    </reaction>
</comment>
<keyword evidence="10" id="KW-0456">Lyase</keyword>
<dbReference type="SMR" id="A0A0H2X2X0"/>
<evidence type="ECO:0000256" key="7">
    <source>
        <dbReference type="RuleBase" id="RU004504"/>
    </source>
</evidence>
<evidence type="ECO:0000256" key="8">
    <source>
        <dbReference type="RuleBase" id="RU004506"/>
    </source>
</evidence>
<evidence type="ECO:0000256" key="6">
    <source>
        <dbReference type="ARBA" id="ARBA00050776"/>
    </source>
</evidence>
<dbReference type="Gene3D" id="3.90.1150.10">
    <property type="entry name" value="Aspartate Aminotransferase, domain 1"/>
    <property type="match status" value="1"/>
</dbReference>
<dbReference type="InterPro" id="IPR015421">
    <property type="entry name" value="PyrdxlP-dep_Trfase_major"/>
</dbReference>